<keyword evidence="2" id="KW-1185">Reference proteome</keyword>
<accession>A0ABT3TH08</accession>
<dbReference type="InterPro" id="IPR029058">
    <property type="entry name" value="AB_hydrolase_fold"/>
</dbReference>
<dbReference type="RefSeq" id="WP_279245559.1">
    <property type="nucleotide sequence ID" value="NZ_SHNN01000002.1"/>
</dbReference>
<evidence type="ECO:0000313" key="2">
    <source>
        <dbReference type="Proteomes" id="UP001143362"/>
    </source>
</evidence>
<keyword evidence="1" id="KW-0378">Hydrolase</keyword>
<dbReference type="EMBL" id="SHNN01000002">
    <property type="protein sequence ID" value="MCX2981561.1"/>
    <property type="molecule type" value="Genomic_DNA"/>
</dbReference>
<name>A0ABT3TH08_9GAMM</name>
<dbReference type="Proteomes" id="UP001143362">
    <property type="component" value="Unassembled WGS sequence"/>
</dbReference>
<evidence type="ECO:0000313" key="1">
    <source>
        <dbReference type="EMBL" id="MCX2981561.1"/>
    </source>
</evidence>
<gene>
    <name evidence="1" type="ORF">EYC98_11880</name>
</gene>
<dbReference type="Pfam" id="PF05728">
    <property type="entry name" value="UPF0227"/>
    <property type="match status" value="1"/>
</dbReference>
<protein>
    <submittedName>
        <fullName evidence="1">Alpha/beta hydrolase</fullName>
    </submittedName>
</protein>
<proteinExistence type="predicted"/>
<sequence>MRIYFAHGKESGPWGSKIRALAELAESKGFEVDSVDYQNQDDPDARVVRLLNILIREQSDALLVGSSMGGYVSLVASRSFPVSGVFLMAPALYIPEYEQQSYCPGAAHVEIVHGTNDEVVPCANSERFSREHDSRLHLIEGDHRLNSSLDTVKNLFSDFLDLFEVEGSRNLH</sequence>
<organism evidence="1 2">
    <name type="scientific">Candidatus Litorirhabdus singularis</name>
    <dbReference type="NCBI Taxonomy" id="2518993"/>
    <lineage>
        <taxon>Bacteria</taxon>
        <taxon>Pseudomonadati</taxon>
        <taxon>Pseudomonadota</taxon>
        <taxon>Gammaproteobacteria</taxon>
        <taxon>Cellvibrionales</taxon>
        <taxon>Halieaceae</taxon>
        <taxon>Candidatus Litorirhabdus</taxon>
    </lineage>
</organism>
<dbReference type="GO" id="GO:0016787">
    <property type="term" value="F:hydrolase activity"/>
    <property type="evidence" value="ECO:0007669"/>
    <property type="project" value="UniProtKB-KW"/>
</dbReference>
<reference evidence="1" key="1">
    <citation type="submission" date="2019-02" db="EMBL/GenBank/DDBJ databases">
        <authorList>
            <person name="Li S.-H."/>
        </authorList>
    </citation>
    <scope>NUCLEOTIDE SEQUENCE</scope>
    <source>
        <strain evidence="1">IMCC14734</strain>
    </source>
</reference>
<comment type="caution">
    <text evidence="1">The sequence shown here is derived from an EMBL/GenBank/DDBJ whole genome shotgun (WGS) entry which is preliminary data.</text>
</comment>
<dbReference type="Gene3D" id="3.40.50.1820">
    <property type="entry name" value="alpha/beta hydrolase"/>
    <property type="match status" value="1"/>
</dbReference>
<dbReference type="InterPro" id="IPR008886">
    <property type="entry name" value="UPF0227/Esterase_YqiA"/>
</dbReference>
<dbReference type="SUPFAM" id="SSF53474">
    <property type="entry name" value="alpha/beta-Hydrolases"/>
    <property type="match status" value="1"/>
</dbReference>